<evidence type="ECO:0000313" key="1">
    <source>
        <dbReference type="EMBL" id="MDQ0011144.1"/>
    </source>
</evidence>
<reference evidence="1 2" key="1">
    <citation type="submission" date="2023-07" db="EMBL/GenBank/DDBJ databases">
        <title>Sorghum-associated microbial communities from plants grown in Nebraska, USA.</title>
        <authorList>
            <person name="Schachtman D."/>
        </authorList>
    </citation>
    <scope>NUCLEOTIDE SEQUENCE [LARGE SCALE GENOMIC DNA]</scope>
    <source>
        <strain evidence="1 2">CC60</strain>
    </source>
</reference>
<dbReference type="RefSeq" id="WP_306851400.1">
    <property type="nucleotide sequence ID" value="NZ_JAUSSK010000005.1"/>
</dbReference>
<comment type="caution">
    <text evidence="1">The sequence shown here is derived from an EMBL/GenBank/DDBJ whole genome shotgun (WGS) entry which is preliminary data.</text>
</comment>
<evidence type="ECO:0000313" key="2">
    <source>
        <dbReference type="Proteomes" id="UP001237737"/>
    </source>
</evidence>
<organism evidence="1 2">
    <name type="scientific">Luteibacter jiangsuensis</name>
    <dbReference type="NCBI Taxonomy" id="637577"/>
    <lineage>
        <taxon>Bacteria</taxon>
        <taxon>Pseudomonadati</taxon>
        <taxon>Pseudomonadota</taxon>
        <taxon>Gammaproteobacteria</taxon>
        <taxon>Lysobacterales</taxon>
        <taxon>Rhodanobacteraceae</taxon>
        <taxon>Luteibacter</taxon>
    </lineage>
</organism>
<sequence length="44" mass="4571">MKFETAMLKTFFVAAVLTCLLTLGAMVTAPVPTVTATNLVVASP</sequence>
<gene>
    <name evidence="1" type="ORF">J2T07_003354</name>
</gene>
<protein>
    <submittedName>
        <fullName evidence="1">Uncharacterized protein</fullName>
    </submittedName>
</protein>
<dbReference type="EMBL" id="JAUSSK010000005">
    <property type="protein sequence ID" value="MDQ0011144.1"/>
    <property type="molecule type" value="Genomic_DNA"/>
</dbReference>
<dbReference type="Proteomes" id="UP001237737">
    <property type="component" value="Unassembled WGS sequence"/>
</dbReference>
<proteinExistence type="predicted"/>
<accession>A0ABT9T1J6</accession>
<keyword evidence="2" id="KW-1185">Reference proteome</keyword>
<name>A0ABT9T1J6_9GAMM</name>